<accession>A0A1T4QM67</accession>
<sequence length="104" mass="10625">MNCIKYAAAGAIILGMSSVASVASAQTSSTAYTLKPVVSNEMMTNNKAELSATADTAEASPEAVAKQIEAHPGLAEAFAEQGVDTSTIVSLSVSPENIVTYVTK</sequence>
<protein>
    <submittedName>
        <fullName evidence="2">Uncharacterized protein</fullName>
    </submittedName>
</protein>
<evidence type="ECO:0000313" key="3">
    <source>
        <dbReference type="Proteomes" id="UP000190135"/>
    </source>
</evidence>
<organism evidence="2 3">
    <name type="scientific">Consotaella salsifontis</name>
    <dbReference type="NCBI Taxonomy" id="1365950"/>
    <lineage>
        <taxon>Bacteria</taxon>
        <taxon>Pseudomonadati</taxon>
        <taxon>Pseudomonadota</taxon>
        <taxon>Alphaproteobacteria</taxon>
        <taxon>Hyphomicrobiales</taxon>
        <taxon>Aurantimonadaceae</taxon>
        <taxon>Consotaella</taxon>
    </lineage>
</organism>
<name>A0A1T4QM67_9HYPH</name>
<evidence type="ECO:0000256" key="1">
    <source>
        <dbReference type="SAM" id="SignalP"/>
    </source>
</evidence>
<feature type="signal peptide" evidence="1">
    <location>
        <begin position="1"/>
        <end position="25"/>
    </location>
</feature>
<proteinExistence type="predicted"/>
<evidence type="ECO:0000313" key="2">
    <source>
        <dbReference type="EMBL" id="SKA04860.1"/>
    </source>
</evidence>
<gene>
    <name evidence="2" type="ORF">SAMN05428963_105130</name>
</gene>
<keyword evidence="1" id="KW-0732">Signal</keyword>
<dbReference type="Proteomes" id="UP000190135">
    <property type="component" value="Unassembled WGS sequence"/>
</dbReference>
<dbReference type="EMBL" id="FUXL01000005">
    <property type="protein sequence ID" value="SKA04860.1"/>
    <property type="molecule type" value="Genomic_DNA"/>
</dbReference>
<reference evidence="2 3" key="1">
    <citation type="submission" date="2017-02" db="EMBL/GenBank/DDBJ databases">
        <authorList>
            <person name="Peterson S.W."/>
        </authorList>
    </citation>
    <scope>NUCLEOTIDE SEQUENCE [LARGE SCALE GENOMIC DNA]</scope>
    <source>
        <strain evidence="2 3">USBA 369</strain>
    </source>
</reference>
<keyword evidence="3" id="KW-1185">Reference proteome</keyword>
<dbReference type="AlphaFoldDB" id="A0A1T4QM67"/>
<feature type="chain" id="PRO_5012029689" evidence="1">
    <location>
        <begin position="26"/>
        <end position="104"/>
    </location>
</feature>